<evidence type="ECO:0000256" key="4">
    <source>
        <dbReference type="ARBA" id="ARBA00022490"/>
    </source>
</evidence>
<dbReference type="Proteomes" id="UP000053766">
    <property type="component" value="Unassembled WGS sequence"/>
</dbReference>
<evidence type="ECO:0000256" key="8">
    <source>
        <dbReference type="ARBA" id="ARBA00022917"/>
    </source>
</evidence>
<dbReference type="EMBL" id="KN716513">
    <property type="protein sequence ID" value="KJH43945.1"/>
    <property type="molecule type" value="Genomic_DNA"/>
</dbReference>
<gene>
    <name evidence="14" type="ORF">DICVIV_10029</name>
</gene>
<dbReference type="FunFam" id="3.40.50.800:FF:000019">
    <property type="entry name" value="Threonine--tRNA ligase mitochondrial 1"/>
    <property type="match status" value="1"/>
</dbReference>
<accession>A0A0D8XH10</accession>
<evidence type="ECO:0000256" key="9">
    <source>
        <dbReference type="ARBA" id="ARBA00023146"/>
    </source>
</evidence>
<dbReference type="EC" id="6.1.1.3" evidence="3"/>
<dbReference type="InterPro" id="IPR012676">
    <property type="entry name" value="TGS-like"/>
</dbReference>
<dbReference type="Gene3D" id="3.10.20.30">
    <property type="match status" value="1"/>
</dbReference>
<dbReference type="InterPro" id="IPR033728">
    <property type="entry name" value="ThrRS_core"/>
</dbReference>
<dbReference type="InterPro" id="IPR047246">
    <property type="entry name" value="ThrRS_anticodon"/>
</dbReference>
<dbReference type="HAMAP" id="MF_00184">
    <property type="entry name" value="Thr_tRNA_synth"/>
    <property type="match status" value="1"/>
</dbReference>
<keyword evidence="9" id="KW-0030">Aminoacyl-tRNA synthetase</keyword>
<dbReference type="STRING" id="29172.A0A0D8XH10"/>
<evidence type="ECO:0000259" key="12">
    <source>
        <dbReference type="PROSITE" id="PS50862"/>
    </source>
</evidence>
<dbReference type="SUPFAM" id="SSF81271">
    <property type="entry name" value="TGS-like"/>
    <property type="match status" value="1"/>
</dbReference>
<dbReference type="GO" id="GO:0005739">
    <property type="term" value="C:mitochondrion"/>
    <property type="evidence" value="ECO:0007669"/>
    <property type="project" value="TreeGrafter"/>
</dbReference>
<evidence type="ECO:0000256" key="10">
    <source>
        <dbReference type="ARBA" id="ARBA00031900"/>
    </source>
</evidence>
<keyword evidence="4" id="KW-0963">Cytoplasm</keyword>
<evidence type="ECO:0000259" key="13">
    <source>
        <dbReference type="PROSITE" id="PS51880"/>
    </source>
</evidence>
<dbReference type="FunFam" id="3.30.980.10:FF:000003">
    <property type="entry name" value="Threonine--tRNA ligase, cytoplasmic"/>
    <property type="match status" value="1"/>
</dbReference>
<dbReference type="Gene3D" id="3.30.930.10">
    <property type="entry name" value="Bira Bifunctional Protein, Domain 2"/>
    <property type="match status" value="1"/>
</dbReference>
<dbReference type="OrthoDB" id="5423599at2759"/>
<dbReference type="AlphaFoldDB" id="A0A0D8XH10"/>
<comment type="subcellular location">
    <subcellularLocation>
        <location evidence="1">Cytoplasm</location>
    </subcellularLocation>
</comment>
<dbReference type="FunFam" id="3.10.20.30:FF:000006">
    <property type="entry name" value="Threonine--tRNA ligase, cytoplasmic"/>
    <property type="match status" value="1"/>
</dbReference>
<evidence type="ECO:0000256" key="11">
    <source>
        <dbReference type="ARBA" id="ARBA00049515"/>
    </source>
</evidence>
<dbReference type="PANTHER" id="PTHR11451:SF46">
    <property type="entry name" value="THREONINE--TRNA LIGASE"/>
    <property type="match status" value="1"/>
</dbReference>
<dbReference type="PRINTS" id="PR01047">
    <property type="entry name" value="TRNASYNTHTHR"/>
</dbReference>
<comment type="catalytic activity">
    <reaction evidence="11">
        <text>tRNA(Thr) + L-threonine + ATP = L-threonyl-tRNA(Thr) + AMP + diphosphate + H(+)</text>
        <dbReference type="Rhea" id="RHEA:24624"/>
        <dbReference type="Rhea" id="RHEA-COMP:9670"/>
        <dbReference type="Rhea" id="RHEA-COMP:9704"/>
        <dbReference type="ChEBI" id="CHEBI:15378"/>
        <dbReference type="ChEBI" id="CHEBI:30616"/>
        <dbReference type="ChEBI" id="CHEBI:33019"/>
        <dbReference type="ChEBI" id="CHEBI:57926"/>
        <dbReference type="ChEBI" id="CHEBI:78442"/>
        <dbReference type="ChEBI" id="CHEBI:78534"/>
        <dbReference type="ChEBI" id="CHEBI:456215"/>
        <dbReference type="EC" id="6.1.1.3"/>
    </reaction>
</comment>
<keyword evidence="5 14" id="KW-0436">Ligase</keyword>
<dbReference type="GO" id="GO:0005524">
    <property type="term" value="F:ATP binding"/>
    <property type="evidence" value="ECO:0007669"/>
    <property type="project" value="UniProtKB-KW"/>
</dbReference>
<dbReference type="NCBIfam" id="TIGR00418">
    <property type="entry name" value="thrS"/>
    <property type="match status" value="1"/>
</dbReference>
<dbReference type="SUPFAM" id="SSF55681">
    <property type="entry name" value="Class II aaRS and biotin synthetases"/>
    <property type="match status" value="1"/>
</dbReference>
<dbReference type="InterPro" id="IPR002314">
    <property type="entry name" value="aa-tRNA-synt_IIb"/>
</dbReference>
<dbReference type="Pfam" id="PF00587">
    <property type="entry name" value="tRNA-synt_2b"/>
    <property type="match status" value="1"/>
</dbReference>
<evidence type="ECO:0000256" key="3">
    <source>
        <dbReference type="ARBA" id="ARBA00013163"/>
    </source>
</evidence>
<dbReference type="Pfam" id="PF07973">
    <property type="entry name" value="tRNA_SAD"/>
    <property type="match status" value="1"/>
</dbReference>
<sequence>MAVDEAKENISVQKETRLSIAPTELKPWPDFIQRRIDMWDGLMEKYKLELANKVSEPIKVTLPDGRQMDAESWRTTPLQIAGKISKSLAEDTVVAKVNGEVWDLDRPLECDCNLHFLKFDDDDAKQVFWHSSAHILGEAMERYCGGHLCYGPPIEEGFYYDMWHEHMTISKEDFPNIEQIVKCAIKDKQPFERLEMTKEDLLEMFKYNEFKVRIIEQKIDTPKTTVYRCGPLIDLCRGPHVRHTGKIKAMQITKSSSSYWEGKSDAETLQRVYGISFPDQRQLKEWQKIQEEAAKRDHRKLGREQELFFFNSLSPGSAFWYPKGAHIYNTLVNFIRKEYRKRGFTEVITPNIYNSQLWETSGHWKHYSDDMFRFEVEKEQFALKPMNCPGHCLMYSHQPRTYNELPIRYADFGVLHRNEMSGALSGLTRVRRFQQDDAHIFCRKDQIGSEIKGCLDFLSFCYEEVFGFTFKLNLSTRPDGFLGEISTWDEAEADLKTALVESGRPWVLNEGDGAFYGPKIDITIQDALKRSHQCATIQLDFQLPQRFDLHYFDRDGNKQRPVMIHRAVLGSVERMTAILTENYGGKWPFWLSPRQAKIITVHESVNHYAKGVEVKLYNAGFEVEFDESCSDTLNKQIRNAQLAQFNFILVVGQKELEHGTVNVRTRDNAVRGEISVDALIAKFRRFVNECTKDTESAEGYAAVV</sequence>
<name>A0A0D8XH10_DICVI</name>
<dbReference type="GO" id="GO:0004829">
    <property type="term" value="F:threonine-tRNA ligase activity"/>
    <property type="evidence" value="ECO:0007669"/>
    <property type="project" value="UniProtKB-EC"/>
</dbReference>
<dbReference type="Pfam" id="PF02824">
    <property type="entry name" value="TGS"/>
    <property type="match status" value="1"/>
</dbReference>
<evidence type="ECO:0000313" key="15">
    <source>
        <dbReference type="Proteomes" id="UP000053766"/>
    </source>
</evidence>
<dbReference type="PROSITE" id="PS51880">
    <property type="entry name" value="TGS"/>
    <property type="match status" value="1"/>
</dbReference>
<dbReference type="InterPro" id="IPR018163">
    <property type="entry name" value="Thr/Ala-tRNA-synth_IIc_edit"/>
</dbReference>
<dbReference type="FunFam" id="3.30.930.10:FF:000009">
    <property type="entry name" value="Threonine--tRNA ligase 2, cytoplasmic"/>
    <property type="match status" value="1"/>
</dbReference>
<keyword evidence="7" id="KW-0067">ATP-binding</keyword>
<dbReference type="InterPro" id="IPR036621">
    <property type="entry name" value="Anticodon-bd_dom_sf"/>
</dbReference>
<dbReference type="CDD" id="cd00860">
    <property type="entry name" value="ThrRS_anticodon"/>
    <property type="match status" value="1"/>
</dbReference>
<protein>
    <recommendedName>
        <fullName evidence="3">threonine--tRNA ligase</fullName>
        <ecNumber evidence="3">6.1.1.3</ecNumber>
    </recommendedName>
    <alternativeName>
        <fullName evidence="10">Threonyl-tRNA synthetase</fullName>
    </alternativeName>
</protein>
<evidence type="ECO:0000256" key="6">
    <source>
        <dbReference type="ARBA" id="ARBA00022741"/>
    </source>
</evidence>
<dbReference type="GO" id="GO:0006435">
    <property type="term" value="P:threonyl-tRNA aminoacylation"/>
    <property type="evidence" value="ECO:0007669"/>
    <property type="project" value="InterPro"/>
</dbReference>
<dbReference type="CDD" id="cd00771">
    <property type="entry name" value="ThrRS_core"/>
    <property type="match status" value="1"/>
</dbReference>
<evidence type="ECO:0000256" key="2">
    <source>
        <dbReference type="ARBA" id="ARBA00008226"/>
    </source>
</evidence>
<keyword evidence="8" id="KW-0648">Protein biosynthesis</keyword>
<dbReference type="SUPFAM" id="SSF52954">
    <property type="entry name" value="Class II aaRS ABD-related"/>
    <property type="match status" value="1"/>
</dbReference>
<proteinExistence type="inferred from homology"/>
<dbReference type="Gene3D" id="3.40.50.800">
    <property type="entry name" value="Anticodon-binding domain"/>
    <property type="match status" value="1"/>
</dbReference>
<dbReference type="CDD" id="cd01667">
    <property type="entry name" value="TGS_ThrRS"/>
    <property type="match status" value="1"/>
</dbReference>
<dbReference type="Gene3D" id="3.30.980.10">
    <property type="entry name" value="Threonyl-trna Synthetase, Chain A, domain 2"/>
    <property type="match status" value="1"/>
</dbReference>
<dbReference type="Pfam" id="PF03129">
    <property type="entry name" value="HGTP_anticodon"/>
    <property type="match status" value="1"/>
</dbReference>
<dbReference type="InterPro" id="IPR004154">
    <property type="entry name" value="Anticodon-bd"/>
</dbReference>
<dbReference type="InterPro" id="IPR004095">
    <property type="entry name" value="TGS"/>
</dbReference>
<dbReference type="InterPro" id="IPR002320">
    <property type="entry name" value="Thr-tRNA-ligase_IIa"/>
</dbReference>
<dbReference type="InterPro" id="IPR045864">
    <property type="entry name" value="aa-tRNA-synth_II/BPL/LPL"/>
</dbReference>
<dbReference type="PANTHER" id="PTHR11451">
    <property type="entry name" value="THREONINE-TRNA LIGASE"/>
    <property type="match status" value="1"/>
</dbReference>
<dbReference type="SUPFAM" id="SSF55186">
    <property type="entry name" value="ThrRS/AlaRS common domain"/>
    <property type="match status" value="1"/>
</dbReference>
<evidence type="ECO:0000256" key="7">
    <source>
        <dbReference type="ARBA" id="ARBA00022840"/>
    </source>
</evidence>
<dbReference type="SMART" id="SM00863">
    <property type="entry name" value="tRNA_SAD"/>
    <property type="match status" value="1"/>
</dbReference>
<organism evidence="14 15">
    <name type="scientific">Dictyocaulus viviparus</name>
    <name type="common">Bovine lungworm</name>
    <dbReference type="NCBI Taxonomy" id="29172"/>
    <lineage>
        <taxon>Eukaryota</taxon>
        <taxon>Metazoa</taxon>
        <taxon>Ecdysozoa</taxon>
        <taxon>Nematoda</taxon>
        <taxon>Chromadorea</taxon>
        <taxon>Rhabditida</taxon>
        <taxon>Rhabditina</taxon>
        <taxon>Rhabditomorpha</taxon>
        <taxon>Strongyloidea</taxon>
        <taxon>Metastrongylidae</taxon>
        <taxon>Dictyocaulus</taxon>
    </lineage>
</organism>
<dbReference type="InterPro" id="IPR006195">
    <property type="entry name" value="aa-tRNA-synth_II"/>
</dbReference>
<evidence type="ECO:0000256" key="5">
    <source>
        <dbReference type="ARBA" id="ARBA00022598"/>
    </source>
</evidence>
<dbReference type="InterPro" id="IPR012947">
    <property type="entry name" value="tRNA_SAD"/>
</dbReference>
<dbReference type="InterPro" id="IPR012675">
    <property type="entry name" value="Beta-grasp_dom_sf"/>
</dbReference>
<reference evidence="15" key="2">
    <citation type="journal article" date="2016" name="Sci. Rep.">
        <title>Dictyocaulus viviparus genome, variome and transcriptome elucidate lungworm biology and support future intervention.</title>
        <authorList>
            <person name="McNulty S.N."/>
            <person name="Strube C."/>
            <person name="Rosa B.A."/>
            <person name="Martin J.C."/>
            <person name="Tyagi R."/>
            <person name="Choi Y.J."/>
            <person name="Wang Q."/>
            <person name="Hallsworth Pepin K."/>
            <person name="Zhang X."/>
            <person name="Ozersky P."/>
            <person name="Wilson R.K."/>
            <person name="Sternberg P.W."/>
            <person name="Gasser R.B."/>
            <person name="Mitreva M."/>
        </authorList>
    </citation>
    <scope>NUCLEOTIDE SEQUENCE [LARGE SCALE GENOMIC DNA]</scope>
    <source>
        <strain evidence="15">HannoverDv2000</strain>
    </source>
</reference>
<dbReference type="PROSITE" id="PS50862">
    <property type="entry name" value="AA_TRNA_LIGASE_II"/>
    <property type="match status" value="1"/>
</dbReference>
<keyword evidence="15" id="KW-1185">Reference proteome</keyword>
<evidence type="ECO:0000313" key="14">
    <source>
        <dbReference type="EMBL" id="KJH43945.1"/>
    </source>
</evidence>
<feature type="domain" description="Aminoacyl-transfer RNA synthetases class-II family profile" evidence="12">
    <location>
        <begin position="316"/>
        <end position="588"/>
    </location>
</feature>
<feature type="domain" description="TGS" evidence="13">
    <location>
        <begin position="56"/>
        <end position="118"/>
    </location>
</feature>
<comment type="similarity">
    <text evidence="2">Belongs to the class-II aminoacyl-tRNA synthetase family.</text>
</comment>
<reference evidence="14 15" key="1">
    <citation type="submission" date="2013-11" db="EMBL/GenBank/DDBJ databases">
        <title>Draft genome of the bovine lungworm Dictyocaulus viviparus.</title>
        <authorList>
            <person name="Mitreva M."/>
        </authorList>
    </citation>
    <scope>NUCLEOTIDE SEQUENCE [LARGE SCALE GENOMIC DNA]</scope>
    <source>
        <strain evidence="14 15">HannoverDv2000</strain>
    </source>
</reference>
<keyword evidence="6" id="KW-0547">Nucleotide-binding</keyword>
<evidence type="ECO:0000256" key="1">
    <source>
        <dbReference type="ARBA" id="ARBA00004496"/>
    </source>
</evidence>